<dbReference type="PANTHER" id="PTHR30348">
    <property type="entry name" value="UNCHARACTERIZED PROTEIN YECE"/>
    <property type="match status" value="1"/>
</dbReference>
<protein>
    <recommendedName>
        <fullName evidence="3">DUF72 domain-containing protein</fullName>
    </recommendedName>
</protein>
<dbReference type="SUPFAM" id="SSF117396">
    <property type="entry name" value="TM1631-like"/>
    <property type="match status" value="1"/>
</dbReference>
<gene>
    <name evidence="1" type="ORF">CCS01_20845</name>
</gene>
<dbReference type="OrthoDB" id="9780310at2"/>
<dbReference type="InterPro" id="IPR002763">
    <property type="entry name" value="DUF72"/>
</dbReference>
<evidence type="ECO:0000313" key="2">
    <source>
        <dbReference type="Proteomes" id="UP000239724"/>
    </source>
</evidence>
<evidence type="ECO:0000313" key="1">
    <source>
        <dbReference type="EMBL" id="PPQ29646.1"/>
    </source>
</evidence>
<dbReference type="Pfam" id="PF01904">
    <property type="entry name" value="DUF72"/>
    <property type="match status" value="1"/>
</dbReference>
<sequence>MNSGTIRIGVSGWTYEPWRGVFYPRDLKREQELGYAASQFRCLEINATFYGLQRPEMFGYWADQVPAGFVFPVRGPRLITHEQRLRDPLVPLANFIASGVLRLDVHLGPIVWQLPPNFRFQRDRIEPFLALLPHDAAAAAALARRHDGSLPAPPWLESGPARAIRHVFDVRHESFRCAAFVDLLRAHDVGLVCSDAAAWPRLMDVTADFVYCRLHGTAPGCGYDAAALDAWAGRIRAWAEGEEPADAERCGDKARVRRRDVFVVFDNERKVRAPASAAELLRRLRT</sequence>
<dbReference type="PANTHER" id="PTHR30348:SF4">
    <property type="entry name" value="DUF72 DOMAIN-CONTAINING PROTEIN"/>
    <property type="match status" value="1"/>
</dbReference>
<dbReference type="AlphaFoldDB" id="A0A2S6N4U9"/>
<proteinExistence type="predicted"/>
<reference evidence="1 2" key="1">
    <citation type="journal article" date="2018" name="Arch. Microbiol.">
        <title>New insights into the metabolic potential of the phototrophic purple bacterium Rhodopila globiformis DSM 161(T) from its draft genome sequence and evidence for a vanadium-dependent nitrogenase.</title>
        <authorList>
            <person name="Imhoff J.F."/>
            <person name="Rahn T."/>
            <person name="Kunzel S."/>
            <person name="Neulinger S.C."/>
        </authorList>
    </citation>
    <scope>NUCLEOTIDE SEQUENCE [LARGE SCALE GENOMIC DNA]</scope>
    <source>
        <strain evidence="1 2">DSM 161</strain>
    </source>
</reference>
<name>A0A2S6N4U9_RHOGL</name>
<dbReference type="EMBL" id="NHRY01000223">
    <property type="protein sequence ID" value="PPQ29646.1"/>
    <property type="molecule type" value="Genomic_DNA"/>
</dbReference>
<evidence type="ECO:0008006" key="3">
    <source>
        <dbReference type="Google" id="ProtNLM"/>
    </source>
</evidence>
<dbReference type="InterPro" id="IPR036520">
    <property type="entry name" value="UPF0759_sf"/>
</dbReference>
<dbReference type="Gene3D" id="3.20.20.410">
    <property type="entry name" value="Protein of unknown function UPF0759"/>
    <property type="match status" value="1"/>
</dbReference>
<organism evidence="1 2">
    <name type="scientific">Rhodopila globiformis</name>
    <name type="common">Rhodopseudomonas globiformis</name>
    <dbReference type="NCBI Taxonomy" id="1071"/>
    <lineage>
        <taxon>Bacteria</taxon>
        <taxon>Pseudomonadati</taxon>
        <taxon>Pseudomonadota</taxon>
        <taxon>Alphaproteobacteria</taxon>
        <taxon>Acetobacterales</taxon>
        <taxon>Acetobacteraceae</taxon>
        <taxon>Rhodopila</taxon>
    </lineage>
</organism>
<keyword evidence="2" id="KW-1185">Reference proteome</keyword>
<dbReference type="Proteomes" id="UP000239724">
    <property type="component" value="Unassembled WGS sequence"/>
</dbReference>
<accession>A0A2S6N4U9</accession>
<comment type="caution">
    <text evidence="1">The sequence shown here is derived from an EMBL/GenBank/DDBJ whole genome shotgun (WGS) entry which is preliminary data.</text>
</comment>